<dbReference type="PANTHER" id="PTHR48081:SF8">
    <property type="entry name" value="ALPHA_BETA HYDROLASE FOLD-3 DOMAIN-CONTAINING PROTEIN-RELATED"/>
    <property type="match status" value="1"/>
</dbReference>
<comment type="caution">
    <text evidence="3">The sequence shown here is derived from an EMBL/GenBank/DDBJ whole genome shotgun (WGS) entry which is preliminary data.</text>
</comment>
<dbReference type="Gene3D" id="3.40.50.1820">
    <property type="entry name" value="alpha/beta hydrolase"/>
    <property type="match status" value="1"/>
</dbReference>
<feature type="domain" description="Alpha/beta hydrolase fold-3" evidence="2">
    <location>
        <begin position="71"/>
        <end position="277"/>
    </location>
</feature>
<dbReference type="EMBL" id="JAAGWF010000003">
    <property type="protein sequence ID" value="NEK56783.1"/>
    <property type="molecule type" value="Genomic_DNA"/>
</dbReference>
<keyword evidence="4" id="KW-1185">Reference proteome</keyword>
<evidence type="ECO:0000313" key="3">
    <source>
        <dbReference type="EMBL" id="NEK56783.1"/>
    </source>
</evidence>
<dbReference type="InterPro" id="IPR050300">
    <property type="entry name" value="GDXG_lipolytic_enzyme"/>
</dbReference>
<dbReference type="GO" id="GO:0016787">
    <property type="term" value="F:hydrolase activity"/>
    <property type="evidence" value="ECO:0007669"/>
    <property type="project" value="UniProtKB-KW"/>
</dbReference>
<keyword evidence="1 3" id="KW-0378">Hydrolase</keyword>
<evidence type="ECO:0000259" key="2">
    <source>
        <dbReference type="Pfam" id="PF07859"/>
    </source>
</evidence>
<sequence>MFFATHPRIAKLAARVFQRIAPIALAKAAPAVRFAEVAARSEDLVAPTRLGPAPVRAYYPPDDGGSPAVYVNFHGGAFIVGHPDQDDPWCRYLAAAAGVVVLNVDYVLAPQHPFPAAAHQAFDVLRWAAEAGVEHGWDGARLAVGGQSAGASLAAAAARQVSEAGAPPLALQVLNYGPFDLAGDPVHKHRPVPKPMLPIPVIDLCMGAYLPHPSQRRHHLASPVFSDPEELRGIASALVVTAEHDRLRAESETYAQLLDRAGALQELVIVPGADHAYNLVAKDGRQTREMYDAISARVRHSLKA</sequence>
<dbReference type="Proteomes" id="UP000470246">
    <property type="component" value="Unassembled WGS sequence"/>
</dbReference>
<evidence type="ECO:0000256" key="1">
    <source>
        <dbReference type="ARBA" id="ARBA00022801"/>
    </source>
</evidence>
<reference evidence="3 4" key="1">
    <citation type="submission" date="2020-02" db="EMBL/GenBank/DDBJ databases">
        <title>Geodermatophilus sabuli CPCC 205279 I12A-02694.</title>
        <authorList>
            <person name="Jiang Z."/>
        </authorList>
    </citation>
    <scope>NUCLEOTIDE SEQUENCE [LARGE SCALE GENOMIC DNA]</scope>
    <source>
        <strain evidence="3 4">I12A-02694</strain>
    </source>
</reference>
<dbReference type="InterPro" id="IPR013094">
    <property type="entry name" value="AB_hydrolase_3"/>
</dbReference>
<dbReference type="SUPFAM" id="SSF53474">
    <property type="entry name" value="alpha/beta-Hydrolases"/>
    <property type="match status" value="1"/>
</dbReference>
<organism evidence="3 4">
    <name type="scientific">Geodermatophilus sabuli</name>
    <dbReference type="NCBI Taxonomy" id="1564158"/>
    <lineage>
        <taxon>Bacteria</taxon>
        <taxon>Bacillati</taxon>
        <taxon>Actinomycetota</taxon>
        <taxon>Actinomycetes</taxon>
        <taxon>Geodermatophilales</taxon>
        <taxon>Geodermatophilaceae</taxon>
        <taxon>Geodermatophilus</taxon>
    </lineage>
</organism>
<dbReference type="RefSeq" id="WP_163479959.1">
    <property type="nucleotide sequence ID" value="NZ_JAAGWF010000003.1"/>
</dbReference>
<dbReference type="PANTHER" id="PTHR48081">
    <property type="entry name" value="AB HYDROLASE SUPERFAMILY PROTEIN C4A8.06C"/>
    <property type="match status" value="1"/>
</dbReference>
<name>A0A7K3VXH7_9ACTN</name>
<dbReference type="Pfam" id="PF07859">
    <property type="entry name" value="Abhydrolase_3"/>
    <property type="match status" value="1"/>
</dbReference>
<accession>A0A7K3VXH7</accession>
<evidence type="ECO:0000313" key="4">
    <source>
        <dbReference type="Proteomes" id="UP000470246"/>
    </source>
</evidence>
<gene>
    <name evidence="3" type="ORF">GCU56_02700</name>
</gene>
<dbReference type="InterPro" id="IPR029058">
    <property type="entry name" value="AB_hydrolase_fold"/>
</dbReference>
<proteinExistence type="predicted"/>
<dbReference type="AlphaFoldDB" id="A0A7K3VXH7"/>
<protein>
    <submittedName>
        <fullName evidence="3">Alpha/beta hydrolase</fullName>
    </submittedName>
</protein>